<dbReference type="EMBL" id="BAAAQX010000037">
    <property type="protein sequence ID" value="GAA2213946.1"/>
    <property type="molecule type" value="Genomic_DNA"/>
</dbReference>
<accession>A0ABN3CXI7</accession>
<proteinExistence type="predicted"/>
<gene>
    <name evidence="2" type="ORF">GCM10009850_094100</name>
</gene>
<feature type="chain" id="PRO_5047042405" description="Phage replication-related protein YjqB (UPF0714/DUF867 family)" evidence="1">
    <location>
        <begin position="27"/>
        <end position="231"/>
    </location>
</feature>
<evidence type="ECO:0000256" key="1">
    <source>
        <dbReference type="SAM" id="SignalP"/>
    </source>
</evidence>
<evidence type="ECO:0008006" key="4">
    <source>
        <dbReference type="Google" id="ProtNLM"/>
    </source>
</evidence>
<evidence type="ECO:0000313" key="3">
    <source>
        <dbReference type="Proteomes" id="UP001499843"/>
    </source>
</evidence>
<protein>
    <recommendedName>
        <fullName evidence="4">Phage replication-related protein YjqB (UPF0714/DUF867 family)</fullName>
    </recommendedName>
</protein>
<name>A0ABN3CXI7_9ACTN</name>
<dbReference type="Proteomes" id="UP001499843">
    <property type="component" value="Unassembled WGS sequence"/>
</dbReference>
<reference evidence="2 3" key="1">
    <citation type="journal article" date="2019" name="Int. J. Syst. Evol. Microbiol.">
        <title>The Global Catalogue of Microorganisms (GCM) 10K type strain sequencing project: providing services to taxonomists for standard genome sequencing and annotation.</title>
        <authorList>
            <consortium name="The Broad Institute Genomics Platform"/>
            <consortium name="The Broad Institute Genome Sequencing Center for Infectious Disease"/>
            <person name="Wu L."/>
            <person name="Ma J."/>
        </authorList>
    </citation>
    <scope>NUCLEOTIDE SEQUENCE [LARGE SCALE GENOMIC DNA]</scope>
    <source>
        <strain evidence="2 3">JCM 16114</strain>
    </source>
</reference>
<keyword evidence="1" id="KW-0732">Signal</keyword>
<dbReference type="RefSeq" id="WP_344490539.1">
    <property type="nucleotide sequence ID" value="NZ_BAAAQX010000037.1"/>
</dbReference>
<feature type="signal peptide" evidence="1">
    <location>
        <begin position="1"/>
        <end position="26"/>
    </location>
</feature>
<dbReference type="Pfam" id="PF05908">
    <property type="entry name" value="Gamma_PGA_hydro"/>
    <property type="match status" value="1"/>
</dbReference>
<sequence>MPAFLTRVVTAALAVGVAAVPAPALADVYADYADLAAHEVEGVDYRVVHRLPAGAGVSHIAIHGGAIEAGTSQLAGHAAGQGNYAFYAFEGVKPTGNSALHLTSTHFDEPRALAVQSAVSATVSWHGASGATPATYVGGRDEELIERVGAALEEAGFAVAAAVPPELAGTSPRNIANRNLRGMGVQLEVSEGQRRRFFEQGRLSRAWIEDPAHWTADFHAYVAAVRDALSG</sequence>
<dbReference type="Gene3D" id="3.40.630.100">
    <property type="entry name" value="Poly-gamma-glutamate hydrolase, zinc-binding motif"/>
    <property type="match status" value="1"/>
</dbReference>
<dbReference type="InterPro" id="IPR038128">
    <property type="entry name" value="Gamma_PGA_hydro_sf"/>
</dbReference>
<keyword evidence="3" id="KW-1185">Reference proteome</keyword>
<evidence type="ECO:0000313" key="2">
    <source>
        <dbReference type="EMBL" id="GAA2213946.1"/>
    </source>
</evidence>
<dbReference type="InterPro" id="IPR008585">
    <property type="entry name" value="Gamma_PGA_hydro"/>
</dbReference>
<comment type="caution">
    <text evidence="2">The sequence shown here is derived from an EMBL/GenBank/DDBJ whole genome shotgun (WGS) entry which is preliminary data.</text>
</comment>
<organism evidence="2 3">
    <name type="scientific">Nonomuraea monospora</name>
    <dbReference type="NCBI Taxonomy" id="568818"/>
    <lineage>
        <taxon>Bacteria</taxon>
        <taxon>Bacillati</taxon>
        <taxon>Actinomycetota</taxon>
        <taxon>Actinomycetes</taxon>
        <taxon>Streptosporangiales</taxon>
        <taxon>Streptosporangiaceae</taxon>
        <taxon>Nonomuraea</taxon>
    </lineage>
</organism>